<feature type="chain" id="PRO_5017348318" evidence="6">
    <location>
        <begin position="23"/>
        <end position="607"/>
    </location>
</feature>
<feature type="region of interest" description="Disordered" evidence="5">
    <location>
        <begin position="26"/>
        <end position="48"/>
    </location>
</feature>
<dbReference type="InterPro" id="IPR023765">
    <property type="entry name" value="SBP_5_CS"/>
</dbReference>
<evidence type="ECO:0000256" key="2">
    <source>
        <dbReference type="ARBA" id="ARBA00005695"/>
    </source>
</evidence>
<dbReference type="AlphaFoldDB" id="A0A1G6H0U7"/>
<dbReference type="PANTHER" id="PTHR30290:SF9">
    <property type="entry name" value="OLIGOPEPTIDE-BINDING PROTEIN APPA"/>
    <property type="match status" value="1"/>
</dbReference>
<evidence type="ECO:0000256" key="5">
    <source>
        <dbReference type="SAM" id="MobiDB-lite"/>
    </source>
</evidence>
<dbReference type="InterPro" id="IPR000914">
    <property type="entry name" value="SBP_5_dom"/>
</dbReference>
<dbReference type="PROSITE" id="PS51257">
    <property type="entry name" value="PROKAR_LIPOPROTEIN"/>
    <property type="match status" value="1"/>
</dbReference>
<gene>
    <name evidence="8" type="ORF">SAMN05421737_102231</name>
</gene>
<evidence type="ECO:0000256" key="6">
    <source>
        <dbReference type="SAM" id="SignalP"/>
    </source>
</evidence>
<dbReference type="PROSITE" id="PS01040">
    <property type="entry name" value="SBP_BACTERIAL_5"/>
    <property type="match status" value="1"/>
</dbReference>
<dbReference type="GO" id="GO:0042597">
    <property type="term" value="C:periplasmic space"/>
    <property type="evidence" value="ECO:0007669"/>
    <property type="project" value="UniProtKB-ARBA"/>
</dbReference>
<evidence type="ECO:0000256" key="4">
    <source>
        <dbReference type="ARBA" id="ARBA00022729"/>
    </source>
</evidence>
<sequence>MKKLSIFKWLAVSTLVVTTTLAACGNDRNTSSKPGHEGNPKEQKTIQREDGIYSVDDFELTKETEGDNLGGTLKVGIVASSAFEGTLDFQFYGISTDADIIEWFNESLFYTDEDFQVTEEGPATIEASEDKKTYTVTIKENVNWHDGEPVKAEDFVFAHEVIGHKDYDGPRYDASFQNIVGMAEYHSGEADEISGFEIIDDKTVRLTFKEATPSLMNGGIWFYAMAKHYFEGVEIADMSASDQVRVKPIGYGPFKVESIEPGESVTLVKNEDYWRGEPKVDRVVLKVVNPDVVAQALRSGEIDMVNTFPSSQFADNADMNNVDWLGRVALSYSYIGFNLGTWNAEEGQINTDPDAKMADVSLRKAVRLAVNYEELGEKMYSGLRFPATTVLPPAYRLFHDESNPGFSYDPEKAKQILADAGYEDKDGDGFVETPEGEPLEIMFAARQGDATAEAVANYEMQAWRDIGLNVQLLDGALMEVNAFYDRIQEDDPAIDMYTAGWNVGSDVDPSGLFGAEAQFNFPRYIDDRIEELITEGLSDKAFNLDYRREVYNKFQAYINEVLPLAPTLYSLDVEPINKRVSGYSIERGNNDYGYHTIQLNAEEPVVN</sequence>
<keyword evidence="9" id="KW-1185">Reference proteome</keyword>
<evidence type="ECO:0000256" key="3">
    <source>
        <dbReference type="ARBA" id="ARBA00022448"/>
    </source>
</evidence>
<feature type="signal peptide" evidence="6">
    <location>
        <begin position="1"/>
        <end position="22"/>
    </location>
</feature>
<dbReference type="Proteomes" id="UP000242662">
    <property type="component" value="Unassembled WGS sequence"/>
</dbReference>
<dbReference type="Gene3D" id="3.40.190.10">
    <property type="entry name" value="Periplasmic binding protein-like II"/>
    <property type="match status" value="1"/>
</dbReference>
<keyword evidence="3" id="KW-0813">Transport</keyword>
<dbReference type="PANTHER" id="PTHR30290">
    <property type="entry name" value="PERIPLASMIC BINDING COMPONENT OF ABC TRANSPORTER"/>
    <property type="match status" value="1"/>
</dbReference>
<evidence type="ECO:0000313" key="9">
    <source>
        <dbReference type="Proteomes" id="UP000242662"/>
    </source>
</evidence>
<dbReference type="GO" id="GO:1904680">
    <property type="term" value="F:peptide transmembrane transporter activity"/>
    <property type="evidence" value="ECO:0007669"/>
    <property type="project" value="TreeGrafter"/>
</dbReference>
<dbReference type="PIRSF" id="PIRSF002741">
    <property type="entry name" value="MppA"/>
    <property type="match status" value="1"/>
</dbReference>
<comment type="similarity">
    <text evidence="2">Belongs to the bacterial solute-binding protein 5 family.</text>
</comment>
<keyword evidence="4 6" id="KW-0732">Signal</keyword>
<comment type="subcellular location">
    <subcellularLocation>
        <location evidence="1">Cell membrane</location>
        <topology evidence="1">Lipid-anchor</topology>
    </subcellularLocation>
</comment>
<evidence type="ECO:0000256" key="1">
    <source>
        <dbReference type="ARBA" id="ARBA00004193"/>
    </source>
</evidence>
<proteinExistence type="inferred from homology"/>
<dbReference type="InterPro" id="IPR030678">
    <property type="entry name" value="Peptide/Ni-bd"/>
</dbReference>
<name>A0A1G6H0U7_9BACI</name>
<dbReference type="RefSeq" id="WP_245701012.1">
    <property type="nucleotide sequence ID" value="NZ_FMYM01000002.1"/>
</dbReference>
<organism evidence="8 9">
    <name type="scientific">Shouchella lonarensis</name>
    <dbReference type="NCBI Taxonomy" id="1464122"/>
    <lineage>
        <taxon>Bacteria</taxon>
        <taxon>Bacillati</taxon>
        <taxon>Bacillota</taxon>
        <taxon>Bacilli</taxon>
        <taxon>Bacillales</taxon>
        <taxon>Bacillaceae</taxon>
        <taxon>Shouchella</taxon>
    </lineage>
</organism>
<accession>A0A1G6H0U7</accession>
<dbReference type="EMBL" id="FMYM01000002">
    <property type="protein sequence ID" value="SDB87892.1"/>
    <property type="molecule type" value="Genomic_DNA"/>
</dbReference>
<dbReference type="CDD" id="cd08510">
    <property type="entry name" value="PBP2_Lactococcal_OppA_like"/>
    <property type="match status" value="1"/>
</dbReference>
<dbReference type="Gene3D" id="3.10.105.10">
    <property type="entry name" value="Dipeptide-binding Protein, Domain 3"/>
    <property type="match status" value="1"/>
</dbReference>
<dbReference type="GO" id="GO:0015833">
    <property type="term" value="P:peptide transport"/>
    <property type="evidence" value="ECO:0007669"/>
    <property type="project" value="TreeGrafter"/>
</dbReference>
<evidence type="ECO:0000259" key="7">
    <source>
        <dbReference type="Pfam" id="PF00496"/>
    </source>
</evidence>
<dbReference type="SUPFAM" id="SSF53850">
    <property type="entry name" value="Periplasmic binding protein-like II"/>
    <property type="match status" value="1"/>
</dbReference>
<feature type="domain" description="Solute-binding protein family 5" evidence="7">
    <location>
        <begin position="126"/>
        <end position="511"/>
    </location>
</feature>
<evidence type="ECO:0000313" key="8">
    <source>
        <dbReference type="EMBL" id="SDB87892.1"/>
    </source>
</evidence>
<dbReference type="STRING" id="1464122.SAMN05421737_102231"/>
<protein>
    <submittedName>
        <fullName evidence="8">Peptide/nickel transport system substrate-binding protein</fullName>
    </submittedName>
</protein>
<dbReference type="InterPro" id="IPR039424">
    <property type="entry name" value="SBP_5"/>
</dbReference>
<reference evidence="9" key="1">
    <citation type="submission" date="2016-09" db="EMBL/GenBank/DDBJ databases">
        <authorList>
            <person name="Varghese N."/>
            <person name="Submissions S."/>
        </authorList>
    </citation>
    <scope>NUCLEOTIDE SEQUENCE [LARGE SCALE GENOMIC DNA]</scope>
    <source>
        <strain evidence="9">25nlg</strain>
    </source>
</reference>
<feature type="compositionally biased region" description="Basic and acidic residues" evidence="5">
    <location>
        <begin position="34"/>
        <end position="48"/>
    </location>
</feature>
<dbReference type="Pfam" id="PF00496">
    <property type="entry name" value="SBP_bac_5"/>
    <property type="match status" value="1"/>
</dbReference>
<dbReference type="GO" id="GO:0043190">
    <property type="term" value="C:ATP-binding cassette (ABC) transporter complex"/>
    <property type="evidence" value="ECO:0007669"/>
    <property type="project" value="InterPro"/>
</dbReference>